<organism evidence="5 6">
    <name type="scientific">Tortispora caseinolytica NRRL Y-17796</name>
    <dbReference type="NCBI Taxonomy" id="767744"/>
    <lineage>
        <taxon>Eukaryota</taxon>
        <taxon>Fungi</taxon>
        <taxon>Dikarya</taxon>
        <taxon>Ascomycota</taxon>
        <taxon>Saccharomycotina</taxon>
        <taxon>Trigonopsidomycetes</taxon>
        <taxon>Trigonopsidales</taxon>
        <taxon>Trigonopsidaceae</taxon>
        <taxon>Tortispora</taxon>
    </lineage>
</organism>
<dbReference type="GO" id="GO:0016740">
    <property type="term" value="F:transferase activity"/>
    <property type="evidence" value="ECO:0007669"/>
    <property type="project" value="UniProtKB-KW"/>
</dbReference>
<reference evidence="6" key="1">
    <citation type="submission" date="2016-02" db="EMBL/GenBank/DDBJ databases">
        <title>Comparative genomics of biotechnologically important yeasts.</title>
        <authorList>
            <consortium name="DOE Joint Genome Institute"/>
            <person name="Riley R."/>
            <person name="Haridas S."/>
            <person name="Wolfe K.H."/>
            <person name="Lopes M.R."/>
            <person name="Hittinger C.T."/>
            <person name="Goker M."/>
            <person name="Salamov A."/>
            <person name="Wisecaver J."/>
            <person name="Long T.M."/>
            <person name="Aerts A.L."/>
            <person name="Barry K."/>
            <person name="Choi C."/>
            <person name="Clum A."/>
            <person name="Coughlan A.Y."/>
            <person name="Deshpande S."/>
            <person name="Douglass A.P."/>
            <person name="Hanson S.J."/>
            <person name="Klenk H.-P."/>
            <person name="Labutti K."/>
            <person name="Lapidus A."/>
            <person name="Lindquist E."/>
            <person name="Lipzen A."/>
            <person name="Meier-Kolthoff J.P."/>
            <person name="Ohm R.A."/>
            <person name="Otillar R.P."/>
            <person name="Pangilinan J."/>
            <person name="Peng Y."/>
            <person name="Rokas A."/>
            <person name="Rosa C.A."/>
            <person name="Scheuner C."/>
            <person name="Sibirny A.A."/>
            <person name="Slot J.C."/>
            <person name="Stielow J.B."/>
            <person name="Sun H."/>
            <person name="Kurtzman C.P."/>
            <person name="Blackwell M."/>
            <person name="Jeffries T.W."/>
            <person name="Grigoriev I.V."/>
        </authorList>
    </citation>
    <scope>NUCLEOTIDE SEQUENCE [LARGE SCALE GENOMIC DNA]</scope>
    <source>
        <strain evidence="6">NRRL Y-17796</strain>
    </source>
</reference>
<dbReference type="InterPro" id="IPR051091">
    <property type="entry name" value="O-Glucosyltr/Glycosyltrsf_90"/>
</dbReference>
<evidence type="ECO:0000256" key="1">
    <source>
        <dbReference type="ARBA" id="ARBA00010118"/>
    </source>
</evidence>
<accession>A0A1E4TBB6</accession>
<protein>
    <submittedName>
        <fullName evidence="5">Glycosyltransferase family 90 protein</fullName>
    </submittedName>
</protein>
<proteinExistence type="inferred from homology"/>
<name>A0A1E4TBB6_9ASCO</name>
<keyword evidence="6" id="KW-1185">Reference proteome</keyword>
<evidence type="ECO:0000256" key="3">
    <source>
        <dbReference type="SAM" id="Phobius"/>
    </source>
</evidence>
<dbReference type="EMBL" id="KV453843">
    <property type="protein sequence ID" value="ODV88938.1"/>
    <property type="molecule type" value="Genomic_DNA"/>
</dbReference>
<evidence type="ECO:0000259" key="4">
    <source>
        <dbReference type="SMART" id="SM00672"/>
    </source>
</evidence>
<gene>
    <name evidence="5" type="ORF">CANCADRAFT_131356</name>
</gene>
<evidence type="ECO:0000313" key="6">
    <source>
        <dbReference type="Proteomes" id="UP000095023"/>
    </source>
</evidence>
<sequence>MKLNILFVLRLKHKLLLITAAVVNILCLLYWFHEPERDDLKPWIDMSSFGADPISLPSEDLKQFDDFVKSLKGIPKSSDPVAQLYLEAYFAKGPVYRQYTLKEYVQRYEDIHGRPPPPRFNEWFEYALKKGCVDFDHFDAIYEDLRLFWSISPGDIRKRINGAKHIDYIATVSIRNGKVTSNQQGYRITDVRDMIKHISKYLPDMDLLVNIHDQPRVVLPYNKVQHYEQLAMQVTDQQFNITSNKFTQDFSHINEEGSKKIRETDHSGKPVFNHAYQACPPDSPLRHWKANKTSPVEDIRKYYSRNGLVVNYTAATDICTVGPLIHDKHGFLSIPPTMKKIRELVPIFSQCTTSIHRDIRLPGNKYYINEGLYGYNSEHDTDWKDKRDIAMWRGITTGGIERKDTYMKIHRNILVDTFNASDPNRKPASLFCQRPDANGVDEFSFCEVNTTGYLKSHSDVGFYDLRWCVPDCEFLGKMYTKLPMMSSSDQYQYKYLIDVDGHSFSARFKPFLLSKSLPFKATIFREWHDSRIVPWLHFIPMDNTFEDSQRLLTYFTGLHDTIEPHQGIAERIALNGRQHTSKVLRKEDVEIYLYLLLLEYARILDDNRDHIGFVYKE</sequence>
<keyword evidence="3" id="KW-1133">Transmembrane helix</keyword>
<comment type="similarity">
    <text evidence="1">Belongs to the glycosyltransferase 90 family.</text>
</comment>
<dbReference type="PANTHER" id="PTHR12203">
    <property type="entry name" value="KDEL LYS-ASP-GLU-LEU CONTAINING - RELATED"/>
    <property type="match status" value="1"/>
</dbReference>
<keyword evidence="3" id="KW-0812">Transmembrane</keyword>
<keyword evidence="3" id="KW-0472">Membrane</keyword>
<feature type="transmembrane region" description="Helical" evidence="3">
    <location>
        <begin position="15"/>
        <end position="32"/>
    </location>
</feature>
<evidence type="ECO:0000313" key="5">
    <source>
        <dbReference type="EMBL" id="ODV88938.1"/>
    </source>
</evidence>
<keyword evidence="2 5" id="KW-0808">Transferase</keyword>
<dbReference type="SMART" id="SM00672">
    <property type="entry name" value="CAP10"/>
    <property type="match status" value="1"/>
</dbReference>
<dbReference type="InterPro" id="IPR006598">
    <property type="entry name" value="CAP10"/>
</dbReference>
<dbReference type="Pfam" id="PF05686">
    <property type="entry name" value="Glyco_transf_90"/>
    <property type="match status" value="1"/>
</dbReference>
<evidence type="ECO:0000256" key="2">
    <source>
        <dbReference type="ARBA" id="ARBA00022679"/>
    </source>
</evidence>
<dbReference type="PANTHER" id="PTHR12203:SF35">
    <property type="entry name" value="PROTEIN O-GLUCOSYLTRANSFERASE 1"/>
    <property type="match status" value="1"/>
</dbReference>
<dbReference type="Proteomes" id="UP000095023">
    <property type="component" value="Unassembled WGS sequence"/>
</dbReference>
<dbReference type="OrthoDB" id="541052at2759"/>
<feature type="domain" description="Glycosyl transferase CAP10" evidence="4">
    <location>
        <begin position="323"/>
        <end position="607"/>
    </location>
</feature>
<dbReference type="AlphaFoldDB" id="A0A1E4TBB6"/>